<keyword evidence="6" id="KW-1185">Reference proteome</keyword>
<protein>
    <recommendedName>
        <fullName evidence="7">Zinc finger PHD-type domain-containing protein</fullName>
    </recommendedName>
</protein>
<dbReference type="InterPro" id="IPR019786">
    <property type="entry name" value="Zinc_finger_PHD-type_CS"/>
</dbReference>
<proteinExistence type="predicted"/>
<dbReference type="SUPFAM" id="SSF57903">
    <property type="entry name" value="FYVE/PHD zinc finger"/>
    <property type="match status" value="1"/>
</dbReference>
<reference evidence="5 6" key="1">
    <citation type="submission" date="2019-10" db="EMBL/GenBank/DDBJ databases">
        <authorList>
            <person name="Palmer J.M."/>
        </authorList>
    </citation>
    <scope>NUCLEOTIDE SEQUENCE [LARGE SCALE GENOMIC DNA]</scope>
    <source>
        <strain evidence="5 6">TWF696</strain>
    </source>
</reference>
<feature type="compositionally biased region" description="Polar residues" evidence="4">
    <location>
        <begin position="487"/>
        <end position="503"/>
    </location>
</feature>
<feature type="compositionally biased region" description="Acidic residues" evidence="4">
    <location>
        <begin position="552"/>
        <end position="567"/>
    </location>
</feature>
<organism evidence="5 6">
    <name type="scientific">Orbilia brochopaga</name>
    <dbReference type="NCBI Taxonomy" id="3140254"/>
    <lineage>
        <taxon>Eukaryota</taxon>
        <taxon>Fungi</taxon>
        <taxon>Dikarya</taxon>
        <taxon>Ascomycota</taxon>
        <taxon>Pezizomycotina</taxon>
        <taxon>Orbiliomycetes</taxon>
        <taxon>Orbiliales</taxon>
        <taxon>Orbiliaceae</taxon>
        <taxon>Orbilia</taxon>
    </lineage>
</organism>
<dbReference type="InterPro" id="IPR011011">
    <property type="entry name" value="Znf_FYVE_PHD"/>
</dbReference>
<feature type="compositionally biased region" description="Basic and acidic residues" evidence="4">
    <location>
        <begin position="530"/>
        <end position="544"/>
    </location>
</feature>
<evidence type="ECO:0000313" key="6">
    <source>
        <dbReference type="Proteomes" id="UP001375240"/>
    </source>
</evidence>
<feature type="region of interest" description="Disordered" evidence="4">
    <location>
        <begin position="1"/>
        <end position="40"/>
    </location>
</feature>
<evidence type="ECO:0000256" key="3">
    <source>
        <dbReference type="ARBA" id="ARBA00022833"/>
    </source>
</evidence>
<evidence type="ECO:0008006" key="7">
    <source>
        <dbReference type="Google" id="ProtNLM"/>
    </source>
</evidence>
<keyword evidence="3" id="KW-0862">Zinc</keyword>
<feature type="region of interest" description="Disordered" evidence="4">
    <location>
        <begin position="451"/>
        <end position="620"/>
    </location>
</feature>
<feature type="compositionally biased region" description="Polar residues" evidence="4">
    <location>
        <begin position="124"/>
        <end position="133"/>
    </location>
</feature>
<evidence type="ECO:0000313" key="5">
    <source>
        <dbReference type="EMBL" id="KAK6353186.1"/>
    </source>
</evidence>
<feature type="compositionally biased region" description="Polar residues" evidence="4">
    <location>
        <begin position="451"/>
        <end position="461"/>
    </location>
</feature>
<name>A0AAV9UZX6_9PEZI</name>
<dbReference type="GO" id="GO:0008270">
    <property type="term" value="F:zinc ion binding"/>
    <property type="evidence" value="ECO:0007669"/>
    <property type="project" value="UniProtKB-KW"/>
</dbReference>
<feature type="compositionally biased region" description="Basic residues" evidence="4">
    <location>
        <begin position="653"/>
        <end position="670"/>
    </location>
</feature>
<feature type="compositionally biased region" description="Low complexity" evidence="4">
    <location>
        <begin position="138"/>
        <end position="155"/>
    </location>
</feature>
<dbReference type="AlphaFoldDB" id="A0AAV9UZX6"/>
<feature type="compositionally biased region" description="Polar residues" evidence="4">
    <location>
        <begin position="884"/>
        <end position="899"/>
    </location>
</feature>
<feature type="region of interest" description="Disordered" evidence="4">
    <location>
        <begin position="391"/>
        <end position="420"/>
    </location>
</feature>
<dbReference type="Proteomes" id="UP001375240">
    <property type="component" value="Unassembled WGS sequence"/>
</dbReference>
<feature type="region of interest" description="Disordered" evidence="4">
    <location>
        <begin position="638"/>
        <end position="709"/>
    </location>
</feature>
<evidence type="ECO:0000256" key="1">
    <source>
        <dbReference type="ARBA" id="ARBA00022723"/>
    </source>
</evidence>
<dbReference type="EMBL" id="JAVHNQ010000003">
    <property type="protein sequence ID" value="KAK6353186.1"/>
    <property type="molecule type" value="Genomic_DNA"/>
</dbReference>
<feature type="region of interest" description="Disordered" evidence="4">
    <location>
        <begin position="880"/>
        <end position="899"/>
    </location>
</feature>
<feature type="compositionally biased region" description="Low complexity" evidence="4">
    <location>
        <begin position="31"/>
        <end position="40"/>
    </location>
</feature>
<feature type="compositionally biased region" description="Basic residues" evidence="4">
    <location>
        <begin position="507"/>
        <end position="517"/>
    </location>
</feature>
<sequence>MEDLASSSWQNPSQSLGYNPQQQQQAKNPFAAAAANASNSTPAATAAAAAAAYRIRWHNSVAKDFTPADDIGSYLKRSASIALPETDLIYSDQLVTAEQDALTTTTISPTQTNPNPPTKRRKPSTSTVASSPVKSKKATAAAGAPSSSSSPLDPSQTAAPVKRRRGRPPKNPVPVLGTSQIAFVTEQIPGVPAPAALPVEAEAGVEVSQSAPTDISQSARPHSSPVLQPLDTFVAYSNAGLTAMAMETLGDADFQQNKYWDASFAGSMISDHGHMTSSFAAMPGDIDLVSAVSATTAFDWSVPTSLDMMASQSVMMDPMRPLSMHNPLAESFFADSSHNPHALNFSFAADPLSASDIISPISVNPGIVFGGEHFGGSFADGVEPFRPYHQQNLQQQQEQQDEQRKRQRKTVSNEAQVQTASKTAAATAAAAASRPGLNRALTESALLTTSVSKSKASNVTVHPSPVKQMFPSSSGKMRAVATRDENTTPSPSIDTISVRQITPKSSEKKRKGSRKVRTAVNFSISPGGRAKAERVIIRDPDSHSEGSGSDNDQGEYDTDSSTDEDDLGPLSSYSMAAQRLAGSKGRSHRGSSSFSRSMERPKLARFKTAPATDSFSSSSRYLVSSDFTSDSFGIDNNPFLPPNMSMSSSIGKSPRKGSKHSSRGPRRHSRGSSSFSMKSNAGMSRTNLGSMREDEEYSEAETVIDEPVPASQGDAVLALKEAVARRNSFCAPGATSKRPSSSSYGTSRPSTRHTNALPSSPPPAQQPLPYGFSTPQTVRSGYSSDAFNISPTTVTDPDCVTPTTLSKQNAAGQDIAMDIRCRCSLAGSPEMPVLQCNACFKWVHVQCEGFEHKPIPHTFSCSFCKGGWQGPQQPAHRVFRKPSLPQNTSPLSARRSFSG</sequence>
<gene>
    <name evidence="5" type="ORF">TWF696_005173</name>
</gene>
<feature type="compositionally biased region" description="Polar residues" evidence="4">
    <location>
        <begin position="1"/>
        <end position="27"/>
    </location>
</feature>
<evidence type="ECO:0000256" key="2">
    <source>
        <dbReference type="ARBA" id="ARBA00022771"/>
    </source>
</evidence>
<feature type="compositionally biased region" description="Low complexity" evidence="4">
    <location>
        <begin position="735"/>
        <end position="749"/>
    </location>
</feature>
<evidence type="ECO:0000256" key="4">
    <source>
        <dbReference type="SAM" id="MobiDB-lite"/>
    </source>
</evidence>
<keyword evidence="1" id="KW-0479">Metal-binding</keyword>
<accession>A0AAV9UZX6</accession>
<feature type="compositionally biased region" description="Low complexity" evidence="4">
    <location>
        <begin position="103"/>
        <end position="113"/>
    </location>
</feature>
<feature type="compositionally biased region" description="Acidic residues" evidence="4">
    <location>
        <begin position="693"/>
        <end position="704"/>
    </location>
</feature>
<dbReference type="Gene3D" id="3.30.40.10">
    <property type="entry name" value="Zinc/RING finger domain, C3HC4 (zinc finger)"/>
    <property type="match status" value="1"/>
</dbReference>
<feature type="region of interest" description="Disordered" evidence="4">
    <location>
        <begin position="103"/>
        <end position="175"/>
    </location>
</feature>
<feature type="region of interest" description="Disordered" evidence="4">
    <location>
        <begin position="730"/>
        <end position="775"/>
    </location>
</feature>
<keyword evidence="2" id="KW-0863">Zinc-finger</keyword>
<dbReference type="InterPro" id="IPR013083">
    <property type="entry name" value="Znf_RING/FYVE/PHD"/>
</dbReference>
<dbReference type="PROSITE" id="PS01359">
    <property type="entry name" value="ZF_PHD_1"/>
    <property type="match status" value="1"/>
</dbReference>
<comment type="caution">
    <text evidence="5">The sequence shown here is derived from an EMBL/GenBank/DDBJ whole genome shotgun (WGS) entry which is preliminary data.</text>
</comment>